<evidence type="ECO:0000313" key="2">
    <source>
        <dbReference type="Proteomes" id="UP000055060"/>
    </source>
</evidence>
<evidence type="ECO:0000313" key="1">
    <source>
        <dbReference type="EMBL" id="GAP13607.1"/>
    </source>
</evidence>
<sequence length="88" mass="10633">MVHEMIIKRIPKKPYGKVHDLLRKHSAEDPDKINRKREQFLTLIRNRYGYTNEKAVDELKRLLGQFYRTNRSFSQDRTRLKPKHSAPE</sequence>
<dbReference type="InterPro" id="IPR036629">
    <property type="entry name" value="YjbJ_sf"/>
</dbReference>
<gene>
    <name evidence="1" type="ORF">LARV_01362</name>
</gene>
<dbReference type="AlphaFoldDB" id="A0A0S7B8D8"/>
<dbReference type="Gene3D" id="1.10.1470.10">
    <property type="entry name" value="YjbJ"/>
    <property type="match status" value="1"/>
</dbReference>
<proteinExistence type="predicted"/>
<organism evidence="1">
    <name type="scientific">Longilinea arvoryzae</name>
    <dbReference type="NCBI Taxonomy" id="360412"/>
    <lineage>
        <taxon>Bacteria</taxon>
        <taxon>Bacillati</taxon>
        <taxon>Chloroflexota</taxon>
        <taxon>Anaerolineae</taxon>
        <taxon>Anaerolineales</taxon>
        <taxon>Anaerolineaceae</taxon>
        <taxon>Longilinea</taxon>
    </lineage>
</organism>
<protein>
    <submittedName>
        <fullName evidence="1">Uncharacterized protein</fullName>
    </submittedName>
</protein>
<dbReference type="EMBL" id="DF967972">
    <property type="protein sequence ID" value="GAP13607.1"/>
    <property type="molecule type" value="Genomic_DNA"/>
</dbReference>
<dbReference type="STRING" id="360412.LARV_01362"/>
<dbReference type="Proteomes" id="UP000055060">
    <property type="component" value="Unassembled WGS sequence"/>
</dbReference>
<name>A0A0S7B8D8_9CHLR</name>
<accession>A0A0S7B8D8</accession>
<reference evidence="1" key="1">
    <citation type="submission" date="2015-07" db="EMBL/GenBank/DDBJ databases">
        <title>Draft Genome Sequences of Anaerolinea thermolimosa IMO-1, Bellilinea caldifistulae GOMI-1, Leptolinea tardivitalis YMTK-2, Levilinea saccharolytica KIBI-1,Longilinea arvoryzae KOME-1, Previously Described as Members of the Anaerolineaceae (Chloroflexi).</title>
        <authorList>
            <person name="Sekiguchi Y."/>
            <person name="Ohashi A."/>
            <person name="Matsuura N."/>
            <person name="Tourlousse M.D."/>
        </authorList>
    </citation>
    <scope>NUCLEOTIDE SEQUENCE [LARGE SCALE GENOMIC DNA]</scope>
    <source>
        <strain evidence="1">KOME-1</strain>
    </source>
</reference>
<keyword evidence="2" id="KW-1185">Reference proteome</keyword>